<keyword evidence="3" id="KW-1185">Reference proteome</keyword>
<gene>
    <name evidence="2" type="ordered locus">Gbro_1937</name>
</gene>
<evidence type="ECO:0000259" key="1">
    <source>
        <dbReference type="Pfam" id="PF08241"/>
    </source>
</evidence>
<dbReference type="GO" id="GO:0008757">
    <property type="term" value="F:S-adenosylmethionine-dependent methyltransferase activity"/>
    <property type="evidence" value="ECO:0007669"/>
    <property type="project" value="InterPro"/>
</dbReference>
<keyword evidence="2" id="KW-0489">Methyltransferase</keyword>
<dbReference type="HOGENOM" id="CLU_1004282_0_0_11"/>
<keyword evidence="2" id="KW-0808">Transferase</keyword>
<dbReference type="NCBIfam" id="NF041255">
    <property type="entry name" value="mycofact_MftM"/>
    <property type="match status" value="1"/>
</dbReference>
<dbReference type="AlphaFoldDB" id="D0L9K3"/>
<dbReference type="InterPro" id="IPR029063">
    <property type="entry name" value="SAM-dependent_MTases_sf"/>
</dbReference>
<name>D0L9K3_GORB4</name>
<dbReference type="GO" id="GO:0032259">
    <property type="term" value="P:methylation"/>
    <property type="evidence" value="ECO:0007669"/>
    <property type="project" value="UniProtKB-KW"/>
</dbReference>
<organism evidence="2 3">
    <name type="scientific">Gordonia bronchialis (strain ATCC 25592 / DSM 43247 / BCRC 13721 / JCM 3198 / KCTC 3076 / NBRC 16047 / NCTC 10667)</name>
    <name type="common">Rhodococcus bronchialis</name>
    <dbReference type="NCBI Taxonomy" id="526226"/>
    <lineage>
        <taxon>Bacteria</taxon>
        <taxon>Bacillati</taxon>
        <taxon>Actinomycetota</taxon>
        <taxon>Actinomycetes</taxon>
        <taxon>Mycobacteriales</taxon>
        <taxon>Gordoniaceae</taxon>
        <taxon>Gordonia</taxon>
    </lineage>
</organism>
<dbReference type="Pfam" id="PF08241">
    <property type="entry name" value="Methyltransf_11"/>
    <property type="match status" value="1"/>
</dbReference>
<dbReference type="CDD" id="cd02440">
    <property type="entry name" value="AdoMet_MTases"/>
    <property type="match status" value="1"/>
</dbReference>
<dbReference type="RefSeq" id="WP_012833749.1">
    <property type="nucleotide sequence ID" value="NC_013441.1"/>
</dbReference>
<dbReference type="KEGG" id="gbr:Gbro_1937"/>
<dbReference type="Proteomes" id="UP000001219">
    <property type="component" value="Chromosome"/>
</dbReference>
<dbReference type="STRING" id="526226.Gbro_1937"/>
<sequence length="274" mass="29023">MTTGAICPPSTTVAVRRMDSPPAGFQRCGSLSWRRRATDVEIVHPFDRSSISDSAMVAGLVGLIESGVIVGQPAFEDAAVGMIRSAASTEASSWAAFYDNSIAELRAGTSPFGPIHRRARSLLSGRSVLEVGSCFGFFALQCAEDGYAVSACDISPGAIGHLRSAARRRGTPVDAVVGDATDLPFATDSSDTVTLIHLLEHLDPQGVLDALGEALRVARRRVVVAVPFEEHPSEHFGHLARLRVDDLAGWAAQVRHGGAETFTDHGGWLVLTPP</sequence>
<evidence type="ECO:0000313" key="2">
    <source>
        <dbReference type="EMBL" id="ACY21191.1"/>
    </source>
</evidence>
<dbReference type="InterPro" id="IPR013216">
    <property type="entry name" value="Methyltransf_11"/>
</dbReference>
<evidence type="ECO:0000313" key="3">
    <source>
        <dbReference type="Proteomes" id="UP000001219"/>
    </source>
</evidence>
<accession>D0L9K3</accession>
<dbReference type="EMBL" id="CP001802">
    <property type="protein sequence ID" value="ACY21191.1"/>
    <property type="molecule type" value="Genomic_DNA"/>
</dbReference>
<reference evidence="3" key="1">
    <citation type="submission" date="2009-10" db="EMBL/GenBank/DDBJ databases">
        <title>The complete chromosome of Gordonia bronchialis DSM 43247.</title>
        <authorList>
            <consortium name="US DOE Joint Genome Institute (JGI-PGF)"/>
            <person name="Lucas S."/>
            <person name="Copeland A."/>
            <person name="Lapidus A."/>
            <person name="Glavina del Rio T."/>
            <person name="Dalin E."/>
            <person name="Tice H."/>
            <person name="Bruce D."/>
            <person name="Goodwin L."/>
            <person name="Pitluck S."/>
            <person name="Kyrpides N."/>
            <person name="Mavromatis K."/>
            <person name="Ivanova N."/>
            <person name="Ovchinnikova G."/>
            <person name="Saunders E."/>
            <person name="Brettin T."/>
            <person name="Detter J.C."/>
            <person name="Han C."/>
            <person name="Larimer F."/>
            <person name="Land M."/>
            <person name="Hauser L."/>
            <person name="Markowitz V."/>
            <person name="Cheng J.-F."/>
            <person name="Hugenholtz P."/>
            <person name="Woyke T."/>
            <person name="Wu D."/>
            <person name="Jando M."/>
            <person name="Schneider S."/>
            <person name="Goeker M."/>
            <person name="Klenk H.-P."/>
            <person name="Eisen J.A."/>
        </authorList>
    </citation>
    <scope>NUCLEOTIDE SEQUENCE [LARGE SCALE GENOMIC DNA]</scope>
    <source>
        <strain evidence="3">ATCC 25592 / DSM 43247 / BCRC 13721 / JCM 3198 / KCTC 3076 / NBRC 16047 / NCTC 10667</strain>
    </source>
</reference>
<dbReference type="Gene3D" id="3.40.50.150">
    <property type="entry name" value="Vaccinia Virus protein VP39"/>
    <property type="match status" value="1"/>
</dbReference>
<proteinExistence type="predicted"/>
<reference evidence="2 3" key="2">
    <citation type="journal article" date="2010" name="Stand. Genomic Sci.">
        <title>Complete genome sequence of Gordonia bronchialis type strain (3410).</title>
        <authorList>
            <person name="Ivanova N."/>
            <person name="Sikorski J."/>
            <person name="Jando M."/>
            <person name="Lapidus A."/>
            <person name="Nolan M."/>
            <person name="Lucas S."/>
            <person name="Del Rio T.G."/>
            <person name="Tice H."/>
            <person name="Copeland A."/>
            <person name="Cheng J.F."/>
            <person name="Chen F."/>
            <person name="Bruce D."/>
            <person name="Goodwin L."/>
            <person name="Pitluck S."/>
            <person name="Mavromatis K."/>
            <person name="Ovchinnikova G."/>
            <person name="Pati A."/>
            <person name="Chen A."/>
            <person name="Palaniappan K."/>
            <person name="Land M."/>
            <person name="Hauser L."/>
            <person name="Chang Y.J."/>
            <person name="Jeffries C.D."/>
            <person name="Chain P."/>
            <person name="Saunders E."/>
            <person name="Han C."/>
            <person name="Detter J.C."/>
            <person name="Brettin T."/>
            <person name="Rohde M."/>
            <person name="Goker M."/>
            <person name="Bristow J."/>
            <person name="Eisen J.A."/>
            <person name="Markowitz V."/>
            <person name="Hugenholtz P."/>
            <person name="Klenk H.P."/>
            <person name="Kyrpides N.C."/>
        </authorList>
    </citation>
    <scope>NUCLEOTIDE SEQUENCE [LARGE SCALE GENOMIC DNA]</scope>
    <source>
        <strain evidence="3">ATCC 25592 / DSM 43247 / BCRC 13721 / JCM 3198 / KCTC 3076 / NBRC 16047 / NCTC 10667</strain>
    </source>
</reference>
<dbReference type="SUPFAM" id="SSF53335">
    <property type="entry name" value="S-adenosyl-L-methionine-dependent methyltransferases"/>
    <property type="match status" value="1"/>
</dbReference>
<protein>
    <submittedName>
        <fullName evidence="2">Methyltransferase type 11</fullName>
    </submittedName>
</protein>
<feature type="domain" description="Methyltransferase type 11" evidence="1">
    <location>
        <begin position="129"/>
        <end position="220"/>
    </location>
</feature>
<dbReference type="eggNOG" id="COG2226">
    <property type="taxonomic scope" value="Bacteria"/>
</dbReference>